<protein>
    <recommendedName>
        <fullName evidence="7">RanBP2-type domain-containing protein</fullName>
    </recommendedName>
</protein>
<evidence type="ECO:0000256" key="2">
    <source>
        <dbReference type="ARBA" id="ARBA00022771"/>
    </source>
</evidence>
<dbReference type="SUPFAM" id="SSF54791">
    <property type="entry name" value="Eukaryotic type KH-domain (KH-domain type I)"/>
    <property type="match status" value="1"/>
</dbReference>
<keyword evidence="1" id="KW-0479">Metal-binding</keyword>
<dbReference type="Proteomes" id="UP001189429">
    <property type="component" value="Unassembled WGS sequence"/>
</dbReference>
<dbReference type="EMBL" id="CAUYUJ010016885">
    <property type="protein sequence ID" value="CAK0869788.1"/>
    <property type="molecule type" value="Genomic_DNA"/>
</dbReference>
<feature type="region of interest" description="Disordered" evidence="6">
    <location>
        <begin position="390"/>
        <end position="423"/>
    </location>
</feature>
<evidence type="ECO:0000313" key="8">
    <source>
        <dbReference type="EMBL" id="CAK0869788.1"/>
    </source>
</evidence>
<keyword evidence="2 5" id="KW-0863">Zinc-finger</keyword>
<dbReference type="InterPro" id="IPR004088">
    <property type="entry name" value="KH_dom_type_1"/>
</dbReference>
<proteinExistence type="predicted"/>
<dbReference type="InterPro" id="IPR036443">
    <property type="entry name" value="Znf_RanBP2_sf"/>
</dbReference>
<evidence type="ECO:0000256" key="1">
    <source>
        <dbReference type="ARBA" id="ARBA00022723"/>
    </source>
</evidence>
<evidence type="ECO:0000256" key="3">
    <source>
        <dbReference type="ARBA" id="ARBA00022833"/>
    </source>
</evidence>
<dbReference type="PROSITE" id="PS50199">
    <property type="entry name" value="ZF_RANBP2_2"/>
    <property type="match status" value="1"/>
</dbReference>
<evidence type="ECO:0000259" key="7">
    <source>
        <dbReference type="PROSITE" id="PS50199"/>
    </source>
</evidence>
<dbReference type="InterPro" id="IPR036612">
    <property type="entry name" value="KH_dom_type_1_sf"/>
</dbReference>
<organism evidence="8 9">
    <name type="scientific">Prorocentrum cordatum</name>
    <dbReference type="NCBI Taxonomy" id="2364126"/>
    <lineage>
        <taxon>Eukaryota</taxon>
        <taxon>Sar</taxon>
        <taxon>Alveolata</taxon>
        <taxon>Dinophyceae</taxon>
        <taxon>Prorocentrales</taxon>
        <taxon>Prorocentraceae</taxon>
        <taxon>Prorocentrum</taxon>
    </lineage>
</organism>
<sequence>MCHRRRLNTVNQVPEILARPGPLGRRIPFLLSPECAAFWSSGILGDRGSNVRRIVDDMCGALGHDAAIPGTGRPPFVSIGEHGGWLQFELELYPPFNDERSFEVAERVFIRSLEEMMSAPVEAESLHCKRPKKIQPDDWECPNRKCGNLCFARRKACPICGSEKPSYRQRRAPSTSGNVPDWRHDGEVSRPPKHEMKMIRTVDRLRPLYEGECQLIWLVPYHQRGAVIGVRGDTLVSLQAQAECEIHVTDKPETRLVDGTPHCMAIVRGVPERTRSALALLRDAAGGGRLGRDGLEPLLLAVEAALADAADSWASSRSECWTPLSEVSGDPGVREELARARPVVRGAGLRSLLEVLEPWPEHFWVRRTGPRGAEVCLHERLPEEWRASAAELADGRPGDSPTDAGCAPAAGEGPRRASALPGL</sequence>
<accession>A0ABN9VD05</accession>
<keyword evidence="9" id="KW-1185">Reference proteome</keyword>
<feature type="domain" description="RanBP2-type" evidence="7">
    <location>
        <begin position="135"/>
        <end position="166"/>
    </location>
</feature>
<evidence type="ECO:0000313" key="9">
    <source>
        <dbReference type="Proteomes" id="UP001189429"/>
    </source>
</evidence>
<dbReference type="Pfam" id="PF00013">
    <property type="entry name" value="KH_1"/>
    <property type="match status" value="1"/>
</dbReference>
<dbReference type="PROSITE" id="PS50084">
    <property type="entry name" value="KH_TYPE_1"/>
    <property type="match status" value="1"/>
</dbReference>
<feature type="compositionally biased region" description="Basic and acidic residues" evidence="6">
    <location>
        <begin position="181"/>
        <end position="190"/>
    </location>
</feature>
<comment type="caution">
    <text evidence="8">The sequence shown here is derived from an EMBL/GenBank/DDBJ whole genome shotgun (WGS) entry which is preliminary data.</text>
</comment>
<gene>
    <name evidence="8" type="ORF">PCOR1329_LOCUS56040</name>
</gene>
<evidence type="ECO:0000256" key="6">
    <source>
        <dbReference type="SAM" id="MobiDB-lite"/>
    </source>
</evidence>
<keyword evidence="4" id="KW-0694">RNA-binding</keyword>
<dbReference type="Gene3D" id="4.10.1060.10">
    <property type="entry name" value="Zinc finger, RanBP2-type"/>
    <property type="match status" value="1"/>
</dbReference>
<keyword evidence="3" id="KW-0862">Zinc</keyword>
<dbReference type="InterPro" id="IPR001876">
    <property type="entry name" value="Znf_RanBP2"/>
</dbReference>
<dbReference type="SUPFAM" id="SSF90209">
    <property type="entry name" value="Ran binding protein zinc finger-like"/>
    <property type="match status" value="1"/>
</dbReference>
<dbReference type="SMART" id="SM00547">
    <property type="entry name" value="ZnF_RBZ"/>
    <property type="match status" value="1"/>
</dbReference>
<evidence type="ECO:0000256" key="5">
    <source>
        <dbReference type="PROSITE-ProRule" id="PRU00322"/>
    </source>
</evidence>
<feature type="region of interest" description="Disordered" evidence="6">
    <location>
        <begin position="168"/>
        <end position="190"/>
    </location>
</feature>
<reference evidence="8" key="1">
    <citation type="submission" date="2023-10" db="EMBL/GenBank/DDBJ databases">
        <authorList>
            <person name="Chen Y."/>
            <person name="Shah S."/>
            <person name="Dougan E. K."/>
            <person name="Thang M."/>
            <person name="Chan C."/>
        </authorList>
    </citation>
    <scope>NUCLEOTIDE SEQUENCE [LARGE SCALE GENOMIC DNA]</scope>
</reference>
<dbReference type="Gene3D" id="3.30.1370.10">
    <property type="entry name" value="K Homology domain, type 1"/>
    <property type="match status" value="1"/>
</dbReference>
<dbReference type="CDD" id="cd00105">
    <property type="entry name" value="KH-I"/>
    <property type="match status" value="1"/>
</dbReference>
<name>A0ABN9VD05_9DINO</name>
<evidence type="ECO:0000256" key="4">
    <source>
        <dbReference type="PROSITE-ProRule" id="PRU00117"/>
    </source>
</evidence>